<gene>
    <name evidence="1" type="ORF">BJ122_103193</name>
</gene>
<name>A0A318TND7_9BRAD</name>
<dbReference type="Proteomes" id="UP000248148">
    <property type="component" value="Unassembled WGS sequence"/>
</dbReference>
<protein>
    <submittedName>
        <fullName evidence="1">Uncharacterized protein</fullName>
    </submittedName>
</protein>
<keyword evidence="2" id="KW-1185">Reference proteome</keyword>
<dbReference type="AlphaFoldDB" id="A0A318TND7"/>
<reference evidence="1 2" key="1">
    <citation type="submission" date="2018-06" db="EMBL/GenBank/DDBJ databases">
        <title>Genomic Encyclopedia of Archaeal and Bacterial Type Strains, Phase II (KMG-II): from individual species to whole genera.</title>
        <authorList>
            <person name="Goeker M."/>
        </authorList>
    </citation>
    <scope>NUCLEOTIDE SEQUENCE [LARGE SCALE GENOMIC DNA]</scope>
    <source>
        <strain evidence="1 2">JCM 11668</strain>
    </source>
</reference>
<evidence type="ECO:0000313" key="1">
    <source>
        <dbReference type="EMBL" id="PYF04538.1"/>
    </source>
</evidence>
<evidence type="ECO:0000313" key="2">
    <source>
        <dbReference type="Proteomes" id="UP000248148"/>
    </source>
</evidence>
<dbReference type="EMBL" id="QJTI01000003">
    <property type="protein sequence ID" value="PYF04538.1"/>
    <property type="molecule type" value="Genomic_DNA"/>
</dbReference>
<accession>A0A318TND7</accession>
<proteinExistence type="predicted"/>
<organism evidence="1 2">
    <name type="scientific">Rhodopseudomonas faecalis</name>
    <dbReference type="NCBI Taxonomy" id="99655"/>
    <lineage>
        <taxon>Bacteria</taxon>
        <taxon>Pseudomonadati</taxon>
        <taxon>Pseudomonadota</taxon>
        <taxon>Alphaproteobacteria</taxon>
        <taxon>Hyphomicrobiales</taxon>
        <taxon>Nitrobacteraceae</taxon>
        <taxon>Rhodopseudomonas</taxon>
    </lineage>
</organism>
<sequence length="247" mass="26060">MFKMAGDPYRGRETSVTRTIALLALGCTLIASAAALSIVTRNDGVAELAGTESANHRPVANRTAKTDRLAVMTVSTNAAESAAALAAAPEEVPLRQAFAADTPLVLPKPVEAAAAMVPVPEAKPDAKPDAKLEAKPKAASKPPVQKTYALLSDSQIAAIKSRLNLSSSQAYYWPSVEQALRAVARKMHATQQANPKGAAPAIDPDSEEVQQLKSAAMPLLFQLREDQKQEVRSLARIIGLHQVAAAI</sequence>
<comment type="caution">
    <text evidence="1">The sequence shown here is derived from an EMBL/GenBank/DDBJ whole genome shotgun (WGS) entry which is preliminary data.</text>
</comment>